<dbReference type="GO" id="GO:0005886">
    <property type="term" value="C:plasma membrane"/>
    <property type="evidence" value="ECO:0007669"/>
    <property type="project" value="UniProtKB-SubCell"/>
</dbReference>
<dbReference type="InterPro" id="IPR035906">
    <property type="entry name" value="MetI-like_sf"/>
</dbReference>
<dbReference type="InterPro" id="IPR000515">
    <property type="entry name" value="MetI-like"/>
</dbReference>
<dbReference type="Pfam" id="PF00528">
    <property type="entry name" value="BPD_transp_1"/>
    <property type="match status" value="1"/>
</dbReference>
<organism evidence="9 10">
    <name type="scientific">Enterocloster lavalensis</name>
    <dbReference type="NCBI Taxonomy" id="460384"/>
    <lineage>
        <taxon>Bacteria</taxon>
        <taxon>Bacillati</taxon>
        <taxon>Bacillota</taxon>
        <taxon>Clostridia</taxon>
        <taxon>Lachnospirales</taxon>
        <taxon>Lachnospiraceae</taxon>
        <taxon>Enterocloster</taxon>
    </lineage>
</organism>
<evidence type="ECO:0000313" key="9">
    <source>
        <dbReference type="EMBL" id="SEU18029.1"/>
    </source>
</evidence>
<keyword evidence="3" id="KW-1003">Cell membrane</keyword>
<comment type="similarity">
    <text evidence="7">Belongs to the binding-protein-dependent transport system permease family.</text>
</comment>
<evidence type="ECO:0000256" key="1">
    <source>
        <dbReference type="ARBA" id="ARBA00004651"/>
    </source>
</evidence>
<dbReference type="PANTHER" id="PTHR30193">
    <property type="entry name" value="ABC TRANSPORTER PERMEASE PROTEIN"/>
    <property type="match status" value="1"/>
</dbReference>
<feature type="transmembrane region" description="Helical" evidence="7">
    <location>
        <begin position="74"/>
        <end position="93"/>
    </location>
</feature>
<feature type="domain" description="ABC transmembrane type-1" evidence="8">
    <location>
        <begin position="68"/>
        <end position="279"/>
    </location>
</feature>
<evidence type="ECO:0000313" key="10">
    <source>
        <dbReference type="Proteomes" id="UP000198508"/>
    </source>
</evidence>
<dbReference type="CDD" id="cd06261">
    <property type="entry name" value="TM_PBP2"/>
    <property type="match status" value="1"/>
</dbReference>
<feature type="transmembrane region" description="Helical" evidence="7">
    <location>
        <begin position="153"/>
        <end position="177"/>
    </location>
</feature>
<dbReference type="PANTHER" id="PTHR30193:SF1">
    <property type="entry name" value="ABC TRANSPORTER PERMEASE PROTEIN YESP-RELATED"/>
    <property type="match status" value="1"/>
</dbReference>
<evidence type="ECO:0000256" key="3">
    <source>
        <dbReference type="ARBA" id="ARBA00022475"/>
    </source>
</evidence>
<comment type="subcellular location">
    <subcellularLocation>
        <location evidence="1 7">Cell membrane</location>
        <topology evidence="1 7">Multi-pass membrane protein</topology>
    </subcellularLocation>
</comment>
<feature type="transmembrane region" description="Helical" evidence="7">
    <location>
        <begin position="198"/>
        <end position="220"/>
    </location>
</feature>
<accession>A0A1I0K5C2</accession>
<evidence type="ECO:0000256" key="6">
    <source>
        <dbReference type="ARBA" id="ARBA00023136"/>
    </source>
</evidence>
<dbReference type="GO" id="GO:0055085">
    <property type="term" value="P:transmembrane transport"/>
    <property type="evidence" value="ECO:0007669"/>
    <property type="project" value="InterPro"/>
</dbReference>
<proteinExistence type="inferred from homology"/>
<reference evidence="10" key="1">
    <citation type="submission" date="2016-10" db="EMBL/GenBank/DDBJ databases">
        <authorList>
            <person name="Varghese N."/>
            <person name="Submissions S."/>
        </authorList>
    </citation>
    <scope>NUCLEOTIDE SEQUENCE [LARGE SCALE GENOMIC DNA]</scope>
    <source>
        <strain evidence="10">NLAE-zl-G277</strain>
    </source>
</reference>
<feature type="transmembrane region" description="Helical" evidence="7">
    <location>
        <begin position="105"/>
        <end position="126"/>
    </location>
</feature>
<name>A0A1I0K5C2_9FIRM</name>
<evidence type="ECO:0000259" key="8">
    <source>
        <dbReference type="PROSITE" id="PS50928"/>
    </source>
</evidence>
<dbReference type="GeneID" id="93279341"/>
<protein>
    <submittedName>
        <fullName evidence="9">Oligogalacturonide transport system permease protein</fullName>
    </submittedName>
</protein>
<keyword evidence="5 7" id="KW-1133">Transmembrane helix</keyword>
<dbReference type="Gene3D" id="1.10.3720.10">
    <property type="entry name" value="MetI-like"/>
    <property type="match status" value="1"/>
</dbReference>
<dbReference type="SUPFAM" id="SSF160964">
    <property type="entry name" value="MalF N-terminal region-like"/>
    <property type="match status" value="1"/>
</dbReference>
<dbReference type="STRING" id="460384.SAMN05216313_1453"/>
<sequence length="295" mass="33722">MKRTDHQPVAYLFILPWIIGFLIFQLYPFVASFVYSFTDFSLLKSMKFVGFKNYIQMFTRDRVFYKSLWATVKYVLIAVPGKLVFALIIAMILNMKLKCINFYRTVYYLPSILGGSVAISILWKFLFSKNGTVNTFLAHLHIPALDWLGSPNLALVTMGLLVVWQFGSSMVLFLAALKNVPAELCEAARVDGAGRIRTFFTITLPLLTPTIFFNLIMQMINAFKEFNAPFLITKGGPLNSTYLYGMMVYENAFQHSKMGYASAQSWVLFMIILVFTALTFKSSPYWTFYEDGGEF</sequence>
<keyword evidence="2 7" id="KW-0813">Transport</keyword>
<keyword evidence="4 7" id="KW-0812">Transmembrane</keyword>
<dbReference type="PROSITE" id="PS50928">
    <property type="entry name" value="ABC_TM1"/>
    <property type="match status" value="1"/>
</dbReference>
<evidence type="ECO:0000256" key="7">
    <source>
        <dbReference type="RuleBase" id="RU363032"/>
    </source>
</evidence>
<feature type="transmembrane region" description="Helical" evidence="7">
    <location>
        <begin position="263"/>
        <end position="280"/>
    </location>
</feature>
<evidence type="ECO:0000256" key="4">
    <source>
        <dbReference type="ARBA" id="ARBA00022692"/>
    </source>
</evidence>
<dbReference type="AlphaFoldDB" id="A0A1I0K5C2"/>
<dbReference type="RefSeq" id="WP_092371054.1">
    <property type="nucleotide sequence ID" value="NZ_CABJCG010000020.1"/>
</dbReference>
<feature type="transmembrane region" description="Helical" evidence="7">
    <location>
        <begin position="12"/>
        <end position="37"/>
    </location>
</feature>
<dbReference type="InterPro" id="IPR051393">
    <property type="entry name" value="ABC_transporter_permease"/>
</dbReference>
<evidence type="ECO:0000256" key="5">
    <source>
        <dbReference type="ARBA" id="ARBA00022989"/>
    </source>
</evidence>
<dbReference type="SUPFAM" id="SSF161098">
    <property type="entry name" value="MetI-like"/>
    <property type="match status" value="1"/>
</dbReference>
<gene>
    <name evidence="9" type="ORF">SAMN05216313_1453</name>
</gene>
<keyword evidence="6 7" id="KW-0472">Membrane</keyword>
<dbReference type="EMBL" id="FOIM01000045">
    <property type="protein sequence ID" value="SEU18029.1"/>
    <property type="molecule type" value="Genomic_DNA"/>
</dbReference>
<keyword evidence="10" id="KW-1185">Reference proteome</keyword>
<evidence type="ECO:0000256" key="2">
    <source>
        <dbReference type="ARBA" id="ARBA00022448"/>
    </source>
</evidence>
<dbReference type="Proteomes" id="UP000198508">
    <property type="component" value="Unassembled WGS sequence"/>
</dbReference>